<dbReference type="InterPro" id="IPR001845">
    <property type="entry name" value="HTH_ArsR_DNA-bd_dom"/>
</dbReference>
<feature type="region of interest" description="Disordered" evidence="1">
    <location>
        <begin position="176"/>
        <end position="242"/>
    </location>
</feature>
<dbReference type="Gene3D" id="1.10.10.10">
    <property type="entry name" value="Winged helix-like DNA-binding domain superfamily/Winged helix DNA-binding domain"/>
    <property type="match status" value="1"/>
</dbReference>
<dbReference type="Pfam" id="PF01022">
    <property type="entry name" value="HTH_5"/>
    <property type="match status" value="1"/>
</dbReference>
<feature type="compositionally biased region" description="Low complexity" evidence="1">
    <location>
        <begin position="186"/>
        <end position="211"/>
    </location>
</feature>
<keyword evidence="4" id="KW-1185">Reference proteome</keyword>
<dbReference type="EMBL" id="MLYO01000052">
    <property type="protein sequence ID" value="OIJ99087.1"/>
    <property type="molecule type" value="Genomic_DNA"/>
</dbReference>
<dbReference type="GO" id="GO:0003700">
    <property type="term" value="F:DNA-binding transcription factor activity"/>
    <property type="evidence" value="ECO:0007669"/>
    <property type="project" value="InterPro"/>
</dbReference>
<feature type="compositionally biased region" description="Basic residues" evidence="1">
    <location>
        <begin position="176"/>
        <end position="185"/>
    </location>
</feature>
<feature type="domain" description="HTH arsR-type" evidence="2">
    <location>
        <begin position="90"/>
        <end position="115"/>
    </location>
</feature>
<dbReference type="InterPro" id="IPR011991">
    <property type="entry name" value="ArsR-like_HTH"/>
</dbReference>
<dbReference type="InterPro" id="IPR036388">
    <property type="entry name" value="WH-like_DNA-bd_sf"/>
</dbReference>
<protein>
    <recommendedName>
        <fullName evidence="2">HTH arsR-type domain-containing protein</fullName>
    </recommendedName>
</protein>
<name>A0A1S2PZ24_9ACTN</name>
<proteinExistence type="predicted"/>
<dbReference type="CDD" id="cd00090">
    <property type="entry name" value="HTH_ARSR"/>
    <property type="match status" value="1"/>
</dbReference>
<evidence type="ECO:0000313" key="4">
    <source>
        <dbReference type="Proteomes" id="UP000179642"/>
    </source>
</evidence>
<reference evidence="3 4" key="1">
    <citation type="submission" date="2016-10" db="EMBL/GenBank/DDBJ databases">
        <title>Genome sequence of Streptomyces sp. MUSC 1.</title>
        <authorList>
            <person name="Lee L.-H."/>
            <person name="Ser H.-L."/>
            <person name="Law J.W.-F."/>
        </authorList>
    </citation>
    <scope>NUCLEOTIDE SEQUENCE [LARGE SCALE GENOMIC DNA]</scope>
    <source>
        <strain evidence="3 4">MUSC 1</strain>
    </source>
</reference>
<gene>
    <name evidence="3" type="ORF">BIV23_29150</name>
</gene>
<sequence>MNVPPIKTPQEPGLGAARSRVAAAEQWAATTSGRFAPDGFSWMQAVCWVQLQDAYRPARAHGPRKVGETTLRIAVELARLSPCRPGVGYLVRILKLSERTIQYHLAILREAGLLAYRSKGTRVAKEGGRASEFVRVIPEAFDTALHLTTRPCLRLIRTLTGIGQAGRSLMKRLARTAQKVMRRPRLSPARASRPSRCTPKGGSADSSSSAGVTTVPPESKLEHGKYRATAPNKPKPGAHRSTNHVGRRFQLARELIVQVDWLRGCSVPRIAWVIRNVADAGWTAQEVRGWLHFRCQNTARIRRASGFLATLLHRAEEILDTPAKRTDAVAQWQTATEAARRHRIQTVRQRSEHCSADWLAPSSHAVQRLVADAIAATLAPSRHDDALSEPATSQNLTDADLQVLRATARAEYMQGETALITSAVEILGRPSAEAMYGPDLVHRALLLAKGLERIKVHRSAKNHPMSSSAFS</sequence>
<dbReference type="InterPro" id="IPR036390">
    <property type="entry name" value="WH_DNA-bd_sf"/>
</dbReference>
<evidence type="ECO:0000313" key="3">
    <source>
        <dbReference type="EMBL" id="OIJ99087.1"/>
    </source>
</evidence>
<accession>A0A1S2PZ24</accession>
<comment type="caution">
    <text evidence="3">The sequence shown here is derived from an EMBL/GenBank/DDBJ whole genome shotgun (WGS) entry which is preliminary data.</text>
</comment>
<evidence type="ECO:0000256" key="1">
    <source>
        <dbReference type="SAM" id="MobiDB-lite"/>
    </source>
</evidence>
<evidence type="ECO:0000259" key="2">
    <source>
        <dbReference type="Pfam" id="PF01022"/>
    </source>
</evidence>
<organism evidence="3 4">
    <name type="scientific">Streptomyces monashensis</name>
    <dbReference type="NCBI Taxonomy" id="1678012"/>
    <lineage>
        <taxon>Bacteria</taxon>
        <taxon>Bacillati</taxon>
        <taxon>Actinomycetota</taxon>
        <taxon>Actinomycetes</taxon>
        <taxon>Kitasatosporales</taxon>
        <taxon>Streptomycetaceae</taxon>
        <taxon>Streptomyces</taxon>
    </lineage>
</organism>
<dbReference type="SUPFAM" id="SSF46785">
    <property type="entry name" value="Winged helix' DNA-binding domain"/>
    <property type="match status" value="1"/>
</dbReference>
<dbReference type="AlphaFoldDB" id="A0A1S2PZ24"/>
<dbReference type="Proteomes" id="UP000179642">
    <property type="component" value="Unassembled WGS sequence"/>
</dbReference>